<protein>
    <submittedName>
        <fullName evidence="1">Uncharacterized protein</fullName>
    </submittedName>
</protein>
<name>A0A9D4LSL0_DREPO</name>
<organism evidence="1 2">
    <name type="scientific">Dreissena polymorpha</name>
    <name type="common">Zebra mussel</name>
    <name type="synonym">Mytilus polymorpha</name>
    <dbReference type="NCBI Taxonomy" id="45954"/>
    <lineage>
        <taxon>Eukaryota</taxon>
        <taxon>Metazoa</taxon>
        <taxon>Spiralia</taxon>
        <taxon>Lophotrochozoa</taxon>
        <taxon>Mollusca</taxon>
        <taxon>Bivalvia</taxon>
        <taxon>Autobranchia</taxon>
        <taxon>Heteroconchia</taxon>
        <taxon>Euheterodonta</taxon>
        <taxon>Imparidentia</taxon>
        <taxon>Neoheterodontei</taxon>
        <taxon>Myida</taxon>
        <taxon>Dreissenoidea</taxon>
        <taxon>Dreissenidae</taxon>
        <taxon>Dreissena</taxon>
    </lineage>
</organism>
<evidence type="ECO:0000313" key="2">
    <source>
        <dbReference type="Proteomes" id="UP000828390"/>
    </source>
</evidence>
<dbReference type="AlphaFoldDB" id="A0A9D4LSL0"/>
<evidence type="ECO:0000313" key="1">
    <source>
        <dbReference type="EMBL" id="KAH3863043.1"/>
    </source>
</evidence>
<dbReference type="Proteomes" id="UP000828390">
    <property type="component" value="Unassembled WGS sequence"/>
</dbReference>
<accession>A0A9D4LSL0</accession>
<reference evidence="1" key="2">
    <citation type="submission" date="2020-11" db="EMBL/GenBank/DDBJ databases">
        <authorList>
            <person name="McCartney M.A."/>
            <person name="Auch B."/>
            <person name="Kono T."/>
            <person name="Mallez S."/>
            <person name="Becker A."/>
            <person name="Gohl D.M."/>
            <person name="Silverstein K.A.T."/>
            <person name="Koren S."/>
            <person name="Bechman K.B."/>
            <person name="Herman A."/>
            <person name="Abrahante J.E."/>
            <person name="Garbe J."/>
        </authorList>
    </citation>
    <scope>NUCLEOTIDE SEQUENCE</scope>
    <source>
        <strain evidence="1">Duluth1</strain>
        <tissue evidence="1">Whole animal</tissue>
    </source>
</reference>
<reference evidence="1" key="1">
    <citation type="journal article" date="2019" name="bioRxiv">
        <title>The Genome of the Zebra Mussel, Dreissena polymorpha: A Resource for Invasive Species Research.</title>
        <authorList>
            <person name="McCartney M.A."/>
            <person name="Auch B."/>
            <person name="Kono T."/>
            <person name="Mallez S."/>
            <person name="Zhang Y."/>
            <person name="Obille A."/>
            <person name="Becker A."/>
            <person name="Abrahante J.E."/>
            <person name="Garbe J."/>
            <person name="Badalamenti J.P."/>
            <person name="Herman A."/>
            <person name="Mangelson H."/>
            <person name="Liachko I."/>
            <person name="Sullivan S."/>
            <person name="Sone E.D."/>
            <person name="Koren S."/>
            <person name="Silverstein K.A.T."/>
            <person name="Beckman K.B."/>
            <person name="Gohl D.M."/>
        </authorList>
    </citation>
    <scope>NUCLEOTIDE SEQUENCE</scope>
    <source>
        <strain evidence="1">Duluth1</strain>
        <tissue evidence="1">Whole animal</tissue>
    </source>
</reference>
<proteinExistence type="predicted"/>
<keyword evidence="2" id="KW-1185">Reference proteome</keyword>
<comment type="caution">
    <text evidence="1">The sequence shown here is derived from an EMBL/GenBank/DDBJ whole genome shotgun (WGS) entry which is preliminary data.</text>
</comment>
<dbReference type="EMBL" id="JAIWYP010000002">
    <property type="protein sequence ID" value="KAH3863043.1"/>
    <property type="molecule type" value="Genomic_DNA"/>
</dbReference>
<sequence>MYMKGKEDNDVELFEYQKELAGEGCEGENVVIMAPHKLWENVRGQPYNASSSP</sequence>
<gene>
    <name evidence="1" type="ORF">DPMN_026019</name>
</gene>